<protein>
    <recommendedName>
        <fullName evidence="3">HECT-type E3 ubiquitin transferase</fullName>
        <ecNumber evidence="3">2.3.2.26</ecNumber>
    </recommendedName>
</protein>
<dbReference type="PANTHER" id="PTHR11254">
    <property type="entry name" value="HECT DOMAIN UBIQUITIN-PROTEIN LIGASE"/>
    <property type="match status" value="1"/>
</dbReference>
<dbReference type="Gene3D" id="3.30.2160.10">
    <property type="entry name" value="Hect, E3 ligase catalytic domain"/>
    <property type="match status" value="1"/>
</dbReference>
<dbReference type="FunFam" id="3.30.2160.10:FF:000001">
    <property type="entry name" value="E3 ubiquitin-protein ligase NEDD4-like"/>
    <property type="match status" value="1"/>
</dbReference>
<keyword evidence="4" id="KW-0808">Transferase</keyword>
<reference evidence="10 12" key="1">
    <citation type="journal article" date="2012" name="Nature">
        <title>Algal genomes reveal evolutionary mosaicism and the fate of nucleomorphs.</title>
        <authorList>
            <consortium name="DOE Joint Genome Institute"/>
            <person name="Curtis B.A."/>
            <person name="Tanifuji G."/>
            <person name="Burki F."/>
            <person name="Gruber A."/>
            <person name="Irimia M."/>
            <person name="Maruyama S."/>
            <person name="Arias M.C."/>
            <person name="Ball S.G."/>
            <person name="Gile G.H."/>
            <person name="Hirakawa Y."/>
            <person name="Hopkins J.F."/>
            <person name="Kuo A."/>
            <person name="Rensing S.A."/>
            <person name="Schmutz J."/>
            <person name="Symeonidi A."/>
            <person name="Elias M."/>
            <person name="Eveleigh R.J."/>
            <person name="Herman E.K."/>
            <person name="Klute M.J."/>
            <person name="Nakayama T."/>
            <person name="Obornik M."/>
            <person name="Reyes-Prieto A."/>
            <person name="Armbrust E.V."/>
            <person name="Aves S.J."/>
            <person name="Beiko R.G."/>
            <person name="Coutinho P."/>
            <person name="Dacks J.B."/>
            <person name="Durnford D.G."/>
            <person name="Fast N.M."/>
            <person name="Green B.R."/>
            <person name="Grisdale C.J."/>
            <person name="Hempel F."/>
            <person name="Henrissat B."/>
            <person name="Hoppner M.P."/>
            <person name="Ishida K."/>
            <person name="Kim E."/>
            <person name="Koreny L."/>
            <person name="Kroth P.G."/>
            <person name="Liu Y."/>
            <person name="Malik S.B."/>
            <person name="Maier U.G."/>
            <person name="McRose D."/>
            <person name="Mock T."/>
            <person name="Neilson J.A."/>
            <person name="Onodera N.T."/>
            <person name="Poole A.M."/>
            <person name="Pritham E.J."/>
            <person name="Richards T.A."/>
            <person name="Rocap G."/>
            <person name="Roy S.W."/>
            <person name="Sarai C."/>
            <person name="Schaack S."/>
            <person name="Shirato S."/>
            <person name="Slamovits C.H."/>
            <person name="Spencer D.F."/>
            <person name="Suzuki S."/>
            <person name="Worden A.Z."/>
            <person name="Zauner S."/>
            <person name="Barry K."/>
            <person name="Bell C."/>
            <person name="Bharti A.K."/>
            <person name="Crow J.A."/>
            <person name="Grimwood J."/>
            <person name="Kramer R."/>
            <person name="Lindquist E."/>
            <person name="Lucas S."/>
            <person name="Salamov A."/>
            <person name="McFadden G.I."/>
            <person name="Lane C.E."/>
            <person name="Keeling P.J."/>
            <person name="Gray M.W."/>
            <person name="Grigoriev I.V."/>
            <person name="Archibald J.M."/>
        </authorList>
    </citation>
    <scope>NUCLEOTIDE SEQUENCE</scope>
    <source>
        <strain evidence="10 12">CCMP2712</strain>
    </source>
</reference>
<dbReference type="PaxDb" id="55529-EKX36434"/>
<sequence>MQPLFEAFLVVKAPDSVKNASSSKNAGKSSSSMDVDKAAEGECSPGRNPSALNVKEFVSFAEQHRHTLNMYIRQDKSLLHSIAFAPLVRYPKLLDFDNKKHFFRSELKKRNVSQRYNSIRINVRRDYVFEDSFHQIVLRKPDELKGRLTVTFNGEEGVDAGGLTREWYLILSKQMLNPDKALFIHSANGLTYQPNPASTIQPDHLKYFKFAGQIVGKAIWDEQLLDSHFTLSMYKHMLNQPIEYTDVESIDPEYFRNLGWMLNNDITDILEETFSIVREQFGEMLTIDLKPNGRNVPVTEENKHEYVQLVAEQQMTKGIKEQIDAFKEGFHQLMPLTSSPSSLQDLRLNTEYTGYTRESPQIQWFWNIVQTLSQEDLARLLQFVTGTSQVPMDGFKALRGMNGPQKFNIHRCGDKKRLPSSHTCFNQLDLPEYSSEEELSKYLLSAVREGFEGFGFS</sequence>
<dbReference type="Proteomes" id="UP000011087">
    <property type="component" value="Unassembled WGS sequence"/>
</dbReference>
<feature type="region of interest" description="Disordered" evidence="8">
    <location>
        <begin position="18"/>
        <end position="47"/>
    </location>
</feature>
<evidence type="ECO:0000256" key="3">
    <source>
        <dbReference type="ARBA" id="ARBA00012485"/>
    </source>
</evidence>
<evidence type="ECO:0000256" key="4">
    <source>
        <dbReference type="ARBA" id="ARBA00022679"/>
    </source>
</evidence>
<dbReference type="InterPro" id="IPR000569">
    <property type="entry name" value="HECT_dom"/>
</dbReference>
<evidence type="ECO:0000256" key="8">
    <source>
        <dbReference type="SAM" id="MobiDB-lite"/>
    </source>
</evidence>
<dbReference type="GO" id="GO:0000209">
    <property type="term" value="P:protein polyubiquitination"/>
    <property type="evidence" value="ECO:0007669"/>
    <property type="project" value="TreeGrafter"/>
</dbReference>
<feature type="compositionally biased region" description="Low complexity" evidence="8">
    <location>
        <begin position="18"/>
        <end position="32"/>
    </location>
</feature>
<dbReference type="GO" id="GO:0061630">
    <property type="term" value="F:ubiquitin protein ligase activity"/>
    <property type="evidence" value="ECO:0007669"/>
    <property type="project" value="UniProtKB-EC"/>
</dbReference>
<keyword evidence="12" id="KW-1185">Reference proteome</keyword>
<dbReference type="OrthoDB" id="8068875at2759"/>
<comment type="similarity">
    <text evidence="6">Belongs to the UPL family. TOM1/PTR1 subfamily.</text>
</comment>
<accession>L1IKI5</accession>
<evidence type="ECO:0000256" key="7">
    <source>
        <dbReference type="PROSITE-ProRule" id="PRU00104"/>
    </source>
</evidence>
<keyword evidence="5 7" id="KW-0833">Ubl conjugation pathway</keyword>
<dbReference type="SMART" id="SM00119">
    <property type="entry name" value="HECTc"/>
    <property type="match status" value="1"/>
</dbReference>
<dbReference type="Gene3D" id="3.30.2410.10">
    <property type="entry name" value="Hect, E3 ligase catalytic domain"/>
    <property type="match status" value="1"/>
</dbReference>
<dbReference type="FunFam" id="3.90.1750.10:FF:000003">
    <property type="entry name" value="E3 ubiquitin-protein ligase UPL1"/>
    <property type="match status" value="1"/>
</dbReference>
<proteinExistence type="inferred from homology"/>
<reference evidence="11" key="3">
    <citation type="submission" date="2015-06" db="UniProtKB">
        <authorList>
            <consortium name="EnsemblProtists"/>
        </authorList>
    </citation>
    <scope>IDENTIFICATION</scope>
</reference>
<dbReference type="FunFam" id="3.30.2410.10:FF:000009">
    <property type="entry name" value="Probable E3 ubiquitin-protein ligase HECTD2"/>
    <property type="match status" value="1"/>
</dbReference>
<dbReference type="InterPro" id="IPR050409">
    <property type="entry name" value="E3_ubiq-protein_ligase"/>
</dbReference>
<dbReference type="EC" id="2.3.2.26" evidence="3"/>
<name>L1IKI5_GUITC</name>
<dbReference type="Pfam" id="PF00632">
    <property type="entry name" value="HECT"/>
    <property type="match status" value="1"/>
</dbReference>
<dbReference type="CDD" id="cd00078">
    <property type="entry name" value="HECTc"/>
    <property type="match status" value="1"/>
</dbReference>
<evidence type="ECO:0000313" key="10">
    <source>
        <dbReference type="EMBL" id="EKX36434.1"/>
    </source>
</evidence>
<organism evidence="10">
    <name type="scientific">Guillardia theta (strain CCMP2712)</name>
    <name type="common">Cryptophyte</name>
    <dbReference type="NCBI Taxonomy" id="905079"/>
    <lineage>
        <taxon>Eukaryota</taxon>
        <taxon>Cryptophyceae</taxon>
        <taxon>Pyrenomonadales</taxon>
        <taxon>Geminigeraceae</taxon>
        <taxon>Guillardia</taxon>
    </lineage>
</organism>
<dbReference type="eggNOG" id="KOG0939">
    <property type="taxonomic scope" value="Eukaryota"/>
</dbReference>
<dbReference type="EMBL" id="JH993074">
    <property type="protein sequence ID" value="EKX36434.1"/>
    <property type="molecule type" value="Genomic_DNA"/>
</dbReference>
<dbReference type="AlphaFoldDB" id="L1IKI5"/>
<dbReference type="KEGG" id="gtt:GUITHDRAFT_155248"/>
<feature type="domain" description="HECT" evidence="9">
    <location>
        <begin position="140"/>
        <end position="457"/>
    </location>
</feature>
<comment type="catalytic activity">
    <reaction evidence="1">
        <text>S-ubiquitinyl-[E2 ubiquitin-conjugating enzyme]-L-cysteine + [acceptor protein]-L-lysine = [E2 ubiquitin-conjugating enzyme]-L-cysteine + N(6)-ubiquitinyl-[acceptor protein]-L-lysine.</text>
        <dbReference type="EC" id="2.3.2.26"/>
    </reaction>
</comment>
<dbReference type="GeneID" id="17293148"/>
<evidence type="ECO:0000259" key="9">
    <source>
        <dbReference type="PROSITE" id="PS50237"/>
    </source>
</evidence>
<dbReference type="OMA" id="MQMGRHQ"/>
<reference evidence="12" key="2">
    <citation type="submission" date="2012-11" db="EMBL/GenBank/DDBJ databases">
        <authorList>
            <person name="Kuo A."/>
            <person name="Curtis B.A."/>
            <person name="Tanifuji G."/>
            <person name="Burki F."/>
            <person name="Gruber A."/>
            <person name="Irimia M."/>
            <person name="Maruyama S."/>
            <person name="Arias M.C."/>
            <person name="Ball S.G."/>
            <person name="Gile G.H."/>
            <person name="Hirakawa Y."/>
            <person name="Hopkins J.F."/>
            <person name="Rensing S.A."/>
            <person name="Schmutz J."/>
            <person name="Symeonidi A."/>
            <person name="Elias M."/>
            <person name="Eveleigh R.J."/>
            <person name="Herman E.K."/>
            <person name="Klute M.J."/>
            <person name="Nakayama T."/>
            <person name="Obornik M."/>
            <person name="Reyes-Prieto A."/>
            <person name="Armbrust E.V."/>
            <person name="Aves S.J."/>
            <person name="Beiko R.G."/>
            <person name="Coutinho P."/>
            <person name="Dacks J.B."/>
            <person name="Durnford D.G."/>
            <person name="Fast N.M."/>
            <person name="Green B.R."/>
            <person name="Grisdale C."/>
            <person name="Hempe F."/>
            <person name="Henrissat B."/>
            <person name="Hoppner M.P."/>
            <person name="Ishida K.-I."/>
            <person name="Kim E."/>
            <person name="Koreny L."/>
            <person name="Kroth P.G."/>
            <person name="Liu Y."/>
            <person name="Malik S.-B."/>
            <person name="Maier U.G."/>
            <person name="McRose D."/>
            <person name="Mock T."/>
            <person name="Neilson J.A."/>
            <person name="Onodera N.T."/>
            <person name="Poole A.M."/>
            <person name="Pritham E.J."/>
            <person name="Richards T.A."/>
            <person name="Rocap G."/>
            <person name="Roy S.W."/>
            <person name="Sarai C."/>
            <person name="Schaack S."/>
            <person name="Shirato S."/>
            <person name="Slamovits C.H."/>
            <person name="Spencer D.F."/>
            <person name="Suzuki S."/>
            <person name="Worden A.Z."/>
            <person name="Zauner S."/>
            <person name="Barry K."/>
            <person name="Bell C."/>
            <person name="Bharti A.K."/>
            <person name="Crow J.A."/>
            <person name="Grimwood J."/>
            <person name="Kramer R."/>
            <person name="Lindquist E."/>
            <person name="Lucas S."/>
            <person name="Salamov A."/>
            <person name="McFadden G.I."/>
            <person name="Lane C.E."/>
            <person name="Keeling P.J."/>
            <person name="Gray M.W."/>
            <person name="Grigoriev I.V."/>
            <person name="Archibald J.M."/>
        </authorList>
    </citation>
    <scope>NUCLEOTIDE SEQUENCE</scope>
    <source>
        <strain evidence="12">CCMP2712</strain>
    </source>
</reference>
<dbReference type="SUPFAM" id="SSF56204">
    <property type="entry name" value="Hect, E3 ligase catalytic domain"/>
    <property type="match status" value="1"/>
</dbReference>
<dbReference type="GO" id="GO:0005737">
    <property type="term" value="C:cytoplasm"/>
    <property type="evidence" value="ECO:0007669"/>
    <property type="project" value="TreeGrafter"/>
</dbReference>
<comment type="pathway">
    <text evidence="2">Protein modification; protein ubiquitination.</text>
</comment>
<evidence type="ECO:0000313" key="11">
    <source>
        <dbReference type="EnsemblProtists" id="EKX36434"/>
    </source>
</evidence>
<dbReference type="STRING" id="905079.L1IKI5"/>
<gene>
    <name evidence="10" type="ORF">GUITHDRAFT_155248</name>
</gene>
<dbReference type="GO" id="GO:0006511">
    <property type="term" value="P:ubiquitin-dependent protein catabolic process"/>
    <property type="evidence" value="ECO:0007669"/>
    <property type="project" value="TreeGrafter"/>
</dbReference>
<dbReference type="PROSITE" id="PS50237">
    <property type="entry name" value="HECT"/>
    <property type="match status" value="1"/>
</dbReference>
<evidence type="ECO:0000256" key="2">
    <source>
        <dbReference type="ARBA" id="ARBA00004906"/>
    </source>
</evidence>
<dbReference type="Gene3D" id="3.90.1750.10">
    <property type="entry name" value="Hect, E3 ligase catalytic domains"/>
    <property type="match status" value="1"/>
</dbReference>
<evidence type="ECO:0000313" key="12">
    <source>
        <dbReference type="Proteomes" id="UP000011087"/>
    </source>
</evidence>
<dbReference type="EnsemblProtists" id="EKX36434">
    <property type="protein sequence ID" value="EKX36434"/>
    <property type="gene ID" value="GUITHDRAFT_155248"/>
</dbReference>
<evidence type="ECO:0000256" key="6">
    <source>
        <dbReference type="ARBA" id="ARBA00034494"/>
    </source>
</evidence>
<dbReference type="HOGENOM" id="CLU_002173_9_4_1"/>
<dbReference type="RefSeq" id="XP_005823414.1">
    <property type="nucleotide sequence ID" value="XM_005823357.1"/>
</dbReference>
<evidence type="ECO:0000256" key="1">
    <source>
        <dbReference type="ARBA" id="ARBA00000885"/>
    </source>
</evidence>
<dbReference type="InterPro" id="IPR035983">
    <property type="entry name" value="Hect_E3_ubiquitin_ligase"/>
</dbReference>
<evidence type="ECO:0000256" key="5">
    <source>
        <dbReference type="ARBA" id="ARBA00022786"/>
    </source>
</evidence>
<feature type="active site" description="Glycyl thioester intermediate" evidence="7">
    <location>
        <position position="424"/>
    </location>
</feature>
<dbReference type="PANTHER" id="PTHR11254:SF67">
    <property type="entry name" value="E3 UBIQUITIN-PROTEIN LIGASE HUWE1"/>
    <property type="match status" value="1"/>
</dbReference>